<evidence type="ECO:0000313" key="1">
    <source>
        <dbReference type="EMBL" id="KKM83261.1"/>
    </source>
</evidence>
<comment type="caution">
    <text evidence="1">The sequence shown here is derived from an EMBL/GenBank/DDBJ whole genome shotgun (WGS) entry which is preliminary data.</text>
</comment>
<dbReference type="AlphaFoldDB" id="A0A0F9L7C6"/>
<dbReference type="EMBL" id="LAZR01007741">
    <property type="protein sequence ID" value="KKM83261.1"/>
    <property type="molecule type" value="Genomic_DNA"/>
</dbReference>
<reference evidence="1" key="1">
    <citation type="journal article" date="2015" name="Nature">
        <title>Complex archaea that bridge the gap between prokaryotes and eukaryotes.</title>
        <authorList>
            <person name="Spang A."/>
            <person name="Saw J.H."/>
            <person name="Jorgensen S.L."/>
            <person name="Zaremba-Niedzwiedzka K."/>
            <person name="Martijn J."/>
            <person name="Lind A.E."/>
            <person name="van Eijk R."/>
            <person name="Schleper C."/>
            <person name="Guy L."/>
            <person name="Ettema T.J."/>
        </authorList>
    </citation>
    <scope>NUCLEOTIDE SEQUENCE</scope>
</reference>
<organism evidence="1">
    <name type="scientific">marine sediment metagenome</name>
    <dbReference type="NCBI Taxonomy" id="412755"/>
    <lineage>
        <taxon>unclassified sequences</taxon>
        <taxon>metagenomes</taxon>
        <taxon>ecological metagenomes</taxon>
    </lineage>
</organism>
<gene>
    <name evidence="1" type="ORF">LCGC14_1311180</name>
</gene>
<accession>A0A0F9L7C6</accession>
<sequence>MATEKRKAFFVMETRANDQGEYQALIAVEDEKGYHPTDWFWGTDLAAAETIAEERNAKMGIDSAQAWNIVASTMRQ</sequence>
<name>A0A0F9L7C6_9ZZZZ</name>
<proteinExistence type="predicted"/>
<protein>
    <submittedName>
        <fullName evidence="1">Uncharacterized protein</fullName>
    </submittedName>
</protein>